<dbReference type="RefSeq" id="WP_156858597.1">
    <property type="nucleotide sequence ID" value="NZ_WOWR01000005.1"/>
</dbReference>
<evidence type="ECO:0000313" key="1">
    <source>
        <dbReference type="EMBL" id="KAF0255704.1"/>
    </source>
</evidence>
<dbReference type="EMBL" id="WOWR01000005">
    <property type="protein sequence ID" value="KAF0255704.1"/>
    <property type="molecule type" value="Genomic_DNA"/>
</dbReference>
<evidence type="ECO:0000313" key="2">
    <source>
        <dbReference type="Proteomes" id="UP000442695"/>
    </source>
</evidence>
<comment type="caution">
    <text evidence="1">The sequence shown here is derived from an EMBL/GenBank/DDBJ whole genome shotgun (WGS) entry which is preliminary data.</text>
</comment>
<name>A0A7V8EJ08_PSEPU</name>
<dbReference type="Proteomes" id="UP000442695">
    <property type="component" value="Unassembled WGS sequence"/>
</dbReference>
<proteinExistence type="predicted"/>
<sequence length="87" mass="9678">MNATESSNTMHVASQAKYVVLNEHTLCYRIEATPTMLGVLAGSVRRSGHNPLYGPVSFTPRCTLREATHKDFDEYRVCSKGYLLPST</sequence>
<gene>
    <name evidence="1" type="ORF">GN299_06330</name>
</gene>
<accession>A0A7V8EJ08</accession>
<reference evidence="1 2" key="1">
    <citation type="submission" date="2019-12" db="EMBL/GenBank/DDBJ databases">
        <authorList>
            <person name="Woiski C."/>
        </authorList>
    </citation>
    <scope>NUCLEOTIDE SEQUENCE [LARGE SCALE GENOMIC DNA]</scope>
    <source>
        <strain evidence="1 2">BOE100</strain>
    </source>
</reference>
<organism evidence="1 2">
    <name type="scientific">Pseudomonas putida</name>
    <name type="common">Arthrobacter siderocapsulatus</name>
    <dbReference type="NCBI Taxonomy" id="303"/>
    <lineage>
        <taxon>Bacteria</taxon>
        <taxon>Pseudomonadati</taxon>
        <taxon>Pseudomonadota</taxon>
        <taxon>Gammaproteobacteria</taxon>
        <taxon>Pseudomonadales</taxon>
        <taxon>Pseudomonadaceae</taxon>
        <taxon>Pseudomonas</taxon>
    </lineage>
</organism>
<protein>
    <submittedName>
        <fullName evidence="1">Uncharacterized protein</fullName>
    </submittedName>
</protein>
<dbReference type="AlphaFoldDB" id="A0A7V8EJ08"/>